<dbReference type="EMBL" id="ML738347">
    <property type="protein sequence ID" value="KAE8310998.1"/>
    <property type="molecule type" value="Genomic_DNA"/>
</dbReference>
<accession>A0A5N6VS07</accession>
<organism evidence="2 3">
    <name type="scientific">Aspergillus transmontanensis</name>
    <dbReference type="NCBI Taxonomy" id="1034304"/>
    <lineage>
        <taxon>Eukaryota</taxon>
        <taxon>Fungi</taxon>
        <taxon>Dikarya</taxon>
        <taxon>Ascomycota</taxon>
        <taxon>Pezizomycotina</taxon>
        <taxon>Eurotiomycetes</taxon>
        <taxon>Eurotiomycetidae</taxon>
        <taxon>Eurotiales</taxon>
        <taxon>Aspergillaceae</taxon>
        <taxon>Aspergillus</taxon>
        <taxon>Aspergillus subgen. Circumdati</taxon>
    </lineage>
</organism>
<protein>
    <submittedName>
        <fullName evidence="2">Uncharacterized protein</fullName>
    </submittedName>
</protein>
<keyword evidence="3" id="KW-1185">Reference proteome</keyword>
<dbReference type="Proteomes" id="UP000325433">
    <property type="component" value="Unassembled WGS sequence"/>
</dbReference>
<proteinExistence type="predicted"/>
<dbReference type="AlphaFoldDB" id="A0A5N6VS07"/>
<evidence type="ECO:0000313" key="2">
    <source>
        <dbReference type="EMBL" id="KAE8310998.1"/>
    </source>
</evidence>
<sequence length="166" mass="19543">MKRKTTSDLNQAAKRPKETRHKSIFPNLTRELIDHIVSFIHPVFEKERILSILHEPLHTADESQFLLWSTIFKSDKWLKNMEESKITPLLIGSQLDLVGKHDRNDESEPIYIGLLCPTETENKQCLGLFMRCLQEHTKKNWGEIHFSRNIILLFNERCDEYLEVDA</sequence>
<evidence type="ECO:0000313" key="3">
    <source>
        <dbReference type="Proteomes" id="UP000325433"/>
    </source>
</evidence>
<name>A0A5N6VS07_9EURO</name>
<reference evidence="3" key="1">
    <citation type="submission" date="2019-04" db="EMBL/GenBank/DDBJ databases">
        <title>Friends and foes A comparative genomics studyof 23 Aspergillus species from section Flavi.</title>
        <authorList>
            <consortium name="DOE Joint Genome Institute"/>
            <person name="Kjaerbolling I."/>
            <person name="Vesth T."/>
            <person name="Frisvad J.C."/>
            <person name="Nybo J.L."/>
            <person name="Theobald S."/>
            <person name="Kildgaard S."/>
            <person name="Isbrandt T."/>
            <person name="Kuo A."/>
            <person name="Sato A."/>
            <person name="Lyhne E.K."/>
            <person name="Kogle M.E."/>
            <person name="Wiebenga A."/>
            <person name="Kun R.S."/>
            <person name="Lubbers R.J."/>
            <person name="Makela M.R."/>
            <person name="Barry K."/>
            <person name="Chovatia M."/>
            <person name="Clum A."/>
            <person name="Daum C."/>
            <person name="Haridas S."/>
            <person name="He G."/>
            <person name="LaButti K."/>
            <person name="Lipzen A."/>
            <person name="Mondo S."/>
            <person name="Riley R."/>
            <person name="Salamov A."/>
            <person name="Simmons B.A."/>
            <person name="Magnuson J.K."/>
            <person name="Henrissat B."/>
            <person name="Mortensen U.H."/>
            <person name="Larsen T.O."/>
            <person name="Devries R.P."/>
            <person name="Grigoriev I.V."/>
            <person name="Machida M."/>
            <person name="Baker S.E."/>
            <person name="Andersen M.R."/>
        </authorList>
    </citation>
    <scope>NUCLEOTIDE SEQUENCE [LARGE SCALE GENOMIC DNA]</scope>
    <source>
        <strain evidence="3">CBS 130015</strain>
    </source>
</reference>
<evidence type="ECO:0000256" key="1">
    <source>
        <dbReference type="SAM" id="MobiDB-lite"/>
    </source>
</evidence>
<feature type="region of interest" description="Disordered" evidence="1">
    <location>
        <begin position="1"/>
        <end position="21"/>
    </location>
</feature>
<gene>
    <name evidence="2" type="ORF">BDV41DRAFT_357012</name>
</gene>